<evidence type="ECO:0000259" key="2">
    <source>
        <dbReference type="Pfam" id="PF03771"/>
    </source>
</evidence>
<evidence type="ECO:0000313" key="3">
    <source>
        <dbReference type="EMBL" id="MDT0382559.1"/>
    </source>
</evidence>
<feature type="compositionally biased region" description="Low complexity" evidence="1">
    <location>
        <begin position="258"/>
        <end position="267"/>
    </location>
</feature>
<evidence type="ECO:0000256" key="1">
    <source>
        <dbReference type="SAM" id="MobiDB-lite"/>
    </source>
</evidence>
<sequence length="276" mass="30515">MPVTKAQLTAFADTHSWRIPFDTSPRHLAGPGDARHVTHGLAAAGWKHLSDPLSPQIEMRSPDARYSLRFDPQSSVSSWWMLSAQATDTEPGWYATFGEFVPAELIGALTDALLTPPAEQLPDVSSALTSAGWRHAPGSEQTTSPDGMCRFEQERLAGYSANEQSWRFEACRLGYDLPRGSRIWHATFDDRAPVHLVHAFACALADPAPLQRGMHDRTADFHVHQEPSPLTPEQVVAAHTSRLDAIRAQVRAARRQHQAQARSAQVRPSLPAARRR</sequence>
<dbReference type="Proteomes" id="UP001183414">
    <property type="component" value="Unassembled WGS sequence"/>
</dbReference>
<comment type="caution">
    <text evidence="3">The sequence shown here is derived from an EMBL/GenBank/DDBJ whole genome shotgun (WGS) entry which is preliminary data.</text>
</comment>
<feature type="domain" description="DUF317" evidence="2">
    <location>
        <begin position="61"/>
        <end position="116"/>
    </location>
</feature>
<dbReference type="RefSeq" id="WP_311676138.1">
    <property type="nucleotide sequence ID" value="NZ_JAVREQ010000042.1"/>
</dbReference>
<dbReference type="Pfam" id="PF03771">
    <property type="entry name" value="SPDY"/>
    <property type="match status" value="2"/>
</dbReference>
<name>A0ABU2NZY4_9ACTN</name>
<feature type="region of interest" description="Disordered" evidence="1">
    <location>
        <begin position="254"/>
        <end position="276"/>
    </location>
</feature>
<feature type="domain" description="DUF317" evidence="2">
    <location>
        <begin position="143"/>
        <end position="210"/>
    </location>
</feature>
<keyword evidence="4" id="KW-1185">Reference proteome</keyword>
<evidence type="ECO:0000313" key="4">
    <source>
        <dbReference type="Proteomes" id="UP001183414"/>
    </source>
</evidence>
<dbReference type="InterPro" id="IPR005523">
    <property type="entry name" value="DUF317_SPDY"/>
</dbReference>
<accession>A0ABU2NZY4</accession>
<protein>
    <submittedName>
        <fullName evidence="3">DUF317 domain-containing protein</fullName>
    </submittedName>
</protein>
<organism evidence="3 4">
    <name type="scientific">Streptomyces hazeniae</name>
    <dbReference type="NCBI Taxonomy" id="3075538"/>
    <lineage>
        <taxon>Bacteria</taxon>
        <taxon>Bacillati</taxon>
        <taxon>Actinomycetota</taxon>
        <taxon>Actinomycetes</taxon>
        <taxon>Kitasatosporales</taxon>
        <taxon>Streptomycetaceae</taxon>
        <taxon>Streptomyces</taxon>
    </lineage>
</organism>
<reference evidence="4" key="1">
    <citation type="submission" date="2023-07" db="EMBL/GenBank/DDBJ databases">
        <title>30 novel species of actinomycetes from the DSMZ collection.</title>
        <authorList>
            <person name="Nouioui I."/>
        </authorList>
    </citation>
    <scope>NUCLEOTIDE SEQUENCE [LARGE SCALE GENOMIC DNA]</scope>
    <source>
        <strain evidence="4">DSM 42041</strain>
    </source>
</reference>
<gene>
    <name evidence="3" type="ORF">RM572_27760</name>
</gene>
<dbReference type="EMBL" id="JAVREQ010000042">
    <property type="protein sequence ID" value="MDT0382559.1"/>
    <property type="molecule type" value="Genomic_DNA"/>
</dbReference>
<proteinExistence type="predicted"/>